<keyword evidence="1" id="KW-0732">Signal</keyword>
<organism evidence="2 3">
    <name type="scientific">Metarhizium rileyi (strain RCEF 4871)</name>
    <name type="common">Nomuraea rileyi</name>
    <dbReference type="NCBI Taxonomy" id="1649241"/>
    <lineage>
        <taxon>Eukaryota</taxon>
        <taxon>Fungi</taxon>
        <taxon>Dikarya</taxon>
        <taxon>Ascomycota</taxon>
        <taxon>Pezizomycotina</taxon>
        <taxon>Sordariomycetes</taxon>
        <taxon>Hypocreomycetidae</taxon>
        <taxon>Hypocreales</taxon>
        <taxon>Clavicipitaceae</taxon>
        <taxon>Metarhizium</taxon>
    </lineage>
</organism>
<dbReference type="Proteomes" id="UP000243498">
    <property type="component" value="Unassembled WGS sequence"/>
</dbReference>
<feature type="signal peptide" evidence="1">
    <location>
        <begin position="1"/>
        <end position="16"/>
    </location>
</feature>
<dbReference type="AlphaFoldDB" id="A0A166VZ36"/>
<accession>A0A166VZ36</accession>
<reference evidence="2 3" key="1">
    <citation type="journal article" date="2016" name="Genome Biol. Evol.">
        <title>Divergent and convergent evolution of fungal pathogenicity.</title>
        <authorList>
            <person name="Shang Y."/>
            <person name="Xiao G."/>
            <person name="Zheng P."/>
            <person name="Cen K."/>
            <person name="Zhan S."/>
            <person name="Wang C."/>
        </authorList>
    </citation>
    <scope>NUCLEOTIDE SEQUENCE [LARGE SCALE GENOMIC DNA]</scope>
    <source>
        <strain evidence="2 3">RCEF 4871</strain>
    </source>
</reference>
<evidence type="ECO:0000313" key="2">
    <source>
        <dbReference type="EMBL" id="OAA34183.1"/>
    </source>
</evidence>
<protein>
    <submittedName>
        <fullName evidence="2">Uncharacterized protein</fullName>
    </submittedName>
</protein>
<feature type="chain" id="PRO_5007881504" evidence="1">
    <location>
        <begin position="17"/>
        <end position="101"/>
    </location>
</feature>
<proteinExistence type="predicted"/>
<evidence type="ECO:0000256" key="1">
    <source>
        <dbReference type="SAM" id="SignalP"/>
    </source>
</evidence>
<gene>
    <name evidence="2" type="ORF">NOR_08633</name>
</gene>
<keyword evidence="3" id="KW-1185">Reference proteome</keyword>
<dbReference type="EMBL" id="AZHC01000060">
    <property type="protein sequence ID" value="OAA34183.1"/>
    <property type="molecule type" value="Genomic_DNA"/>
</dbReference>
<name>A0A166VZ36_METRR</name>
<comment type="caution">
    <text evidence="2">The sequence shown here is derived from an EMBL/GenBank/DDBJ whole genome shotgun (WGS) entry which is preliminary data.</text>
</comment>
<evidence type="ECO:0000313" key="3">
    <source>
        <dbReference type="Proteomes" id="UP000243498"/>
    </source>
</evidence>
<sequence length="101" mass="11261">MKSLLILTACVALATAGPTLNPRQDSDDKEIQRICRERDWKESSCPRLADIHSHTYSPTMPRLICTDPAESDTPLYEGLEDMILGRGAHPILAPLFLLSRD</sequence>